<evidence type="ECO:0000313" key="11">
    <source>
        <dbReference type="Proteomes" id="UP000251891"/>
    </source>
</evidence>
<dbReference type="GO" id="GO:0006865">
    <property type="term" value="P:amino acid transport"/>
    <property type="evidence" value="ECO:0007669"/>
    <property type="project" value="UniProtKB-KW"/>
</dbReference>
<dbReference type="Pfam" id="PF02653">
    <property type="entry name" value="BPD_transp_2"/>
    <property type="match status" value="1"/>
</dbReference>
<evidence type="ECO:0000313" key="10">
    <source>
        <dbReference type="EMBL" id="RAY11921.1"/>
    </source>
</evidence>
<accession>A0A365GYN5</accession>
<keyword evidence="7 9" id="KW-0472">Membrane</keyword>
<evidence type="ECO:0000256" key="4">
    <source>
        <dbReference type="ARBA" id="ARBA00022692"/>
    </source>
</evidence>
<keyword evidence="5" id="KW-0029">Amino-acid transport</keyword>
<evidence type="ECO:0000256" key="7">
    <source>
        <dbReference type="ARBA" id="ARBA00023136"/>
    </source>
</evidence>
<dbReference type="PANTHER" id="PTHR11795">
    <property type="entry name" value="BRANCHED-CHAIN AMINO ACID TRANSPORT SYSTEM PERMEASE PROTEIN LIVH"/>
    <property type="match status" value="1"/>
</dbReference>
<keyword evidence="11" id="KW-1185">Reference proteome</keyword>
<feature type="transmembrane region" description="Helical" evidence="9">
    <location>
        <begin position="112"/>
        <end position="133"/>
    </location>
</feature>
<evidence type="ECO:0000256" key="6">
    <source>
        <dbReference type="ARBA" id="ARBA00022989"/>
    </source>
</evidence>
<keyword evidence="3" id="KW-1003">Cell membrane</keyword>
<dbReference type="GO" id="GO:0005886">
    <property type="term" value="C:plasma membrane"/>
    <property type="evidence" value="ECO:0007669"/>
    <property type="project" value="UniProtKB-SubCell"/>
</dbReference>
<keyword evidence="4 9" id="KW-0812">Transmembrane</keyword>
<feature type="transmembrane region" description="Helical" evidence="9">
    <location>
        <begin position="50"/>
        <end position="71"/>
    </location>
</feature>
<feature type="transmembrane region" description="Helical" evidence="9">
    <location>
        <begin position="161"/>
        <end position="178"/>
    </location>
</feature>
<dbReference type="EMBL" id="QLYX01000016">
    <property type="protein sequence ID" value="RAY11921.1"/>
    <property type="molecule type" value="Genomic_DNA"/>
</dbReference>
<protein>
    <submittedName>
        <fullName evidence="10">Branched-chain amino acid ABC transporter permease</fullName>
    </submittedName>
</protein>
<dbReference type="CDD" id="cd06582">
    <property type="entry name" value="TM_PBP1_LivH_like"/>
    <property type="match status" value="1"/>
</dbReference>
<dbReference type="Proteomes" id="UP000251891">
    <property type="component" value="Unassembled WGS sequence"/>
</dbReference>
<comment type="similarity">
    <text evidence="8">Belongs to the binding-protein-dependent transport system permease family. LivHM subfamily.</text>
</comment>
<name>A0A365GYN5_9ACTN</name>
<gene>
    <name evidence="10" type="ORF">DPM19_28575</name>
</gene>
<sequence>MVGVHRLQRHGQRADRSGPAVTTIWTGLAIGAVYALVAVGYNITMAQSGIFNFTQGQVMVFGCFFAWFTMVDLNLPWWGAAVAGAVVCGLIGLLVELLAVRPVVARHGAHGHALLVTTVGAFVIILGALAATWGRTPKSLPFFGGSETVTLLGGKLSPVDLWLVAIAVVTALAMHLVSGRTSWGLSGRAATDNPDAAKAKGVNVTALRTTAFMLAGALGGLLGPVLAPKVGVSVSIGVSLTIYGFVALALGGFGSYLGCLVGGAAVGLVQASAGRYFGAEYPPLILFGLLVLILLVKPTGLFGHRGLRVV</sequence>
<feature type="transmembrane region" description="Helical" evidence="9">
    <location>
        <begin position="77"/>
        <end position="100"/>
    </location>
</feature>
<dbReference type="InterPro" id="IPR001851">
    <property type="entry name" value="ABC_transp_permease"/>
</dbReference>
<feature type="transmembrane region" description="Helical" evidence="9">
    <location>
        <begin position="257"/>
        <end position="278"/>
    </location>
</feature>
<evidence type="ECO:0000256" key="2">
    <source>
        <dbReference type="ARBA" id="ARBA00022448"/>
    </source>
</evidence>
<comment type="subcellular location">
    <subcellularLocation>
        <location evidence="1">Cell membrane</location>
        <topology evidence="1">Multi-pass membrane protein</topology>
    </subcellularLocation>
</comment>
<comment type="caution">
    <text evidence="10">The sequence shown here is derived from an EMBL/GenBank/DDBJ whole genome shotgun (WGS) entry which is preliminary data.</text>
</comment>
<dbReference type="PANTHER" id="PTHR11795:SF450">
    <property type="entry name" value="ABC TRANSPORTER PERMEASE PROTEIN"/>
    <property type="match status" value="1"/>
</dbReference>
<dbReference type="AlphaFoldDB" id="A0A365GYN5"/>
<feature type="transmembrane region" description="Helical" evidence="9">
    <location>
        <begin position="284"/>
        <end position="303"/>
    </location>
</feature>
<feature type="transmembrane region" description="Helical" evidence="9">
    <location>
        <begin position="20"/>
        <end position="43"/>
    </location>
</feature>
<evidence type="ECO:0000256" key="3">
    <source>
        <dbReference type="ARBA" id="ARBA00022475"/>
    </source>
</evidence>
<feature type="transmembrane region" description="Helical" evidence="9">
    <location>
        <begin position="206"/>
        <end position="226"/>
    </location>
</feature>
<dbReference type="GO" id="GO:0022857">
    <property type="term" value="F:transmembrane transporter activity"/>
    <property type="evidence" value="ECO:0007669"/>
    <property type="project" value="InterPro"/>
</dbReference>
<evidence type="ECO:0000256" key="5">
    <source>
        <dbReference type="ARBA" id="ARBA00022970"/>
    </source>
</evidence>
<keyword evidence="6 9" id="KW-1133">Transmembrane helix</keyword>
<keyword evidence="2" id="KW-0813">Transport</keyword>
<evidence type="ECO:0000256" key="8">
    <source>
        <dbReference type="ARBA" id="ARBA00037998"/>
    </source>
</evidence>
<dbReference type="InterPro" id="IPR052157">
    <property type="entry name" value="BCAA_transport_permease"/>
</dbReference>
<proteinExistence type="inferred from homology"/>
<organism evidence="10 11">
    <name type="scientific">Actinomadura craniellae</name>
    <dbReference type="NCBI Taxonomy" id="2231787"/>
    <lineage>
        <taxon>Bacteria</taxon>
        <taxon>Bacillati</taxon>
        <taxon>Actinomycetota</taxon>
        <taxon>Actinomycetes</taxon>
        <taxon>Streptosporangiales</taxon>
        <taxon>Thermomonosporaceae</taxon>
        <taxon>Actinomadura</taxon>
    </lineage>
</organism>
<evidence type="ECO:0000256" key="1">
    <source>
        <dbReference type="ARBA" id="ARBA00004651"/>
    </source>
</evidence>
<evidence type="ECO:0000256" key="9">
    <source>
        <dbReference type="SAM" id="Phobius"/>
    </source>
</evidence>
<reference evidence="10 11" key="1">
    <citation type="submission" date="2018-06" db="EMBL/GenBank/DDBJ databases">
        <title>Actinomadura craniellae sp. nov. isolated from marine sponge Craniella sp.</title>
        <authorList>
            <person name="Li L."/>
            <person name="Xu Q.H."/>
            <person name="Lin H.W."/>
            <person name="Lu Y.H."/>
        </authorList>
    </citation>
    <scope>NUCLEOTIDE SEQUENCE [LARGE SCALE GENOMIC DNA]</scope>
    <source>
        <strain evidence="10 11">LHW63021</strain>
    </source>
</reference>